<dbReference type="CDD" id="cd13719">
    <property type="entry name" value="PBP2_iGluR_NMDA_Nr1"/>
    <property type="match status" value="1"/>
</dbReference>
<evidence type="ECO:0000256" key="7">
    <source>
        <dbReference type="ARBA" id="ARBA00022553"/>
    </source>
</evidence>
<keyword evidence="21" id="KW-0407">Ion channel</keyword>
<evidence type="ECO:0000256" key="5">
    <source>
        <dbReference type="ARBA" id="ARBA00022448"/>
    </source>
</evidence>
<keyword evidence="19" id="KW-0628">Postsynaptic cell membrane</keyword>
<keyword evidence="15 28" id="KW-0472">Membrane</keyword>
<feature type="binding site" evidence="25">
    <location>
        <position position="516"/>
    </location>
    <ligand>
        <name>L-glutamate</name>
        <dbReference type="ChEBI" id="CHEBI:29985"/>
    </ligand>
</feature>
<feature type="binding site" evidence="25">
    <location>
        <position position="518"/>
    </location>
    <ligand>
        <name>L-glutamate</name>
        <dbReference type="ChEBI" id="CHEBI:29985"/>
    </ligand>
</feature>
<dbReference type="EMBL" id="JALNTZ010000008">
    <property type="protein sequence ID" value="KAJ3642868.1"/>
    <property type="molecule type" value="Genomic_DNA"/>
</dbReference>
<dbReference type="Gene3D" id="1.10.287.70">
    <property type="match status" value="1"/>
</dbReference>
<evidence type="ECO:0000256" key="9">
    <source>
        <dbReference type="ARBA" id="ARBA00022729"/>
    </source>
</evidence>
<protein>
    <recommendedName>
        <fullName evidence="4">Glutamate [NMDA] receptor subunit 1</fullName>
    </recommendedName>
</protein>
<evidence type="ECO:0000256" key="25">
    <source>
        <dbReference type="PIRSR" id="PIRSR601508-1"/>
    </source>
</evidence>
<comment type="caution">
    <text evidence="32">The sequence shown here is derived from an EMBL/GenBank/DDBJ whole genome shotgun (WGS) entry which is preliminary data.</text>
</comment>
<evidence type="ECO:0000256" key="16">
    <source>
        <dbReference type="ARBA" id="ARBA00023157"/>
    </source>
</evidence>
<comment type="similarity">
    <text evidence="2">Belongs to the glutamate-gated ion channel (TC 1.A.10.1) family.</text>
</comment>
<dbReference type="FunFam" id="3.40.50.2300:FF:000266">
    <property type="entry name" value="Glutamate [NMDA] receptor subunit 1"/>
    <property type="match status" value="1"/>
</dbReference>
<dbReference type="Pfam" id="PF00060">
    <property type="entry name" value="Lig_chan"/>
    <property type="match status" value="1"/>
</dbReference>
<evidence type="ECO:0000256" key="22">
    <source>
        <dbReference type="ARBA" id="ARBA00024675"/>
    </source>
</evidence>
<evidence type="ECO:0000256" key="18">
    <source>
        <dbReference type="ARBA" id="ARBA00023180"/>
    </source>
</evidence>
<feature type="chain" id="PRO_5041337964" description="Glutamate [NMDA] receptor subunit 1" evidence="29">
    <location>
        <begin position="17"/>
        <end position="946"/>
    </location>
</feature>
<feature type="transmembrane region" description="Helical" evidence="28">
    <location>
        <begin position="817"/>
        <end position="841"/>
    </location>
</feature>
<dbReference type="GO" id="GO:0017146">
    <property type="term" value="C:NMDA selective glutamate receptor complex"/>
    <property type="evidence" value="ECO:0007669"/>
    <property type="project" value="UniProtKB-ARBA"/>
</dbReference>
<dbReference type="GO" id="GO:0035235">
    <property type="term" value="P:ionotropic glutamate receptor signaling pathway"/>
    <property type="evidence" value="ECO:0007669"/>
    <property type="project" value="UniProtKB-ARBA"/>
</dbReference>
<keyword evidence="11" id="KW-0460">Magnesium</keyword>
<feature type="disulfide bond" evidence="27">
    <location>
        <begin position="745"/>
        <end position="802"/>
    </location>
</feature>
<dbReference type="GO" id="GO:0038023">
    <property type="term" value="F:signaling receptor activity"/>
    <property type="evidence" value="ECO:0007669"/>
    <property type="project" value="InterPro"/>
</dbReference>
<dbReference type="InterPro" id="IPR018882">
    <property type="entry name" value="CaM-bd_C0_NMDA_rcpt_NR1"/>
</dbReference>
<evidence type="ECO:0000256" key="8">
    <source>
        <dbReference type="ARBA" id="ARBA00022692"/>
    </source>
</evidence>
<dbReference type="SUPFAM" id="SSF81324">
    <property type="entry name" value="Voltage-gated potassium channels"/>
    <property type="match status" value="1"/>
</dbReference>
<evidence type="ECO:0000256" key="21">
    <source>
        <dbReference type="ARBA" id="ARBA00023303"/>
    </source>
</evidence>
<evidence type="ECO:0000259" key="31">
    <source>
        <dbReference type="SMART" id="SM00918"/>
    </source>
</evidence>
<dbReference type="Pfam" id="PF10613">
    <property type="entry name" value="Lig_chan-Glu_bd"/>
    <property type="match status" value="1"/>
</dbReference>
<evidence type="ECO:0000256" key="26">
    <source>
        <dbReference type="PIRSR" id="PIRSR601508-2"/>
    </source>
</evidence>
<accession>A0AA38HRY4</accession>
<organism evidence="32 33">
    <name type="scientific">Zophobas morio</name>
    <dbReference type="NCBI Taxonomy" id="2755281"/>
    <lineage>
        <taxon>Eukaryota</taxon>
        <taxon>Metazoa</taxon>
        <taxon>Ecdysozoa</taxon>
        <taxon>Arthropoda</taxon>
        <taxon>Hexapoda</taxon>
        <taxon>Insecta</taxon>
        <taxon>Pterygota</taxon>
        <taxon>Neoptera</taxon>
        <taxon>Endopterygota</taxon>
        <taxon>Coleoptera</taxon>
        <taxon>Polyphaga</taxon>
        <taxon>Cucujiformia</taxon>
        <taxon>Tenebrionidae</taxon>
        <taxon>Zophobas</taxon>
    </lineage>
</organism>
<gene>
    <name evidence="32" type="ORF">Zmor_025617</name>
</gene>
<dbReference type="InterPro" id="IPR015683">
    <property type="entry name" value="Ionotropic_Glu_rcpt"/>
</dbReference>
<feature type="transmembrane region" description="Helical" evidence="28">
    <location>
        <begin position="601"/>
        <end position="620"/>
    </location>
</feature>
<feature type="domain" description="Ionotropic glutamate receptor C-terminal" evidence="30">
    <location>
        <begin position="428"/>
        <end position="796"/>
    </location>
</feature>
<dbReference type="FunFam" id="3.40.50.2300:FF:000025">
    <property type="entry name" value="glutamate receptor ionotropic, NMDA 1 isoform X1"/>
    <property type="match status" value="1"/>
</dbReference>
<dbReference type="InterPro" id="IPR049873">
    <property type="entry name" value="NMDA1-like_N"/>
</dbReference>
<evidence type="ECO:0000256" key="20">
    <source>
        <dbReference type="ARBA" id="ARBA00023286"/>
    </source>
</evidence>
<keyword evidence="8 28" id="KW-0812">Transmembrane</keyword>
<sequence>MLYFVVFALNFLFTKGDLWASSNPTVFNIGGVLSSNDSEYYFKETIAHLNFDSQYVPKGVTYYDTAILMDPNPIRTALNVCKYLISSRVYAVVVSHPLTGDLSPAAVSYTSGFYHIPVIGISSRDSAFSDKNIHVSFLRTVPPYSHQADVWVEMLKHFNYKKVIFIHSSDTDGRALLGRFQTTSQSLEDDVDIKVQVESIIEFEPGLDNFKEQLSDMKKAQSRVYLMYASKTDAQVIFRDAAEFNITEAGYAWIVTEQALEANNVAEGVLGLKLVNATNEKAHIKDSIYVLASALRDLNQTKEITEAPKDCDDSGQIWETGRDLFDFIKKQVLLNGETGKVAFDDQGDRINAEYNIVNIQKKRRQVTVGKFHFNRESSRMHLAVDEKDILWPGRQYVKPEGFKIPTHLKVLTIEEKPFVYVRKLIDPKDNCTTDEIVCPHFNTSQDMTAIYCCKGYCMDLLKKLSEKINFTYGLALSPDGQFGNYIIKNSSGSGKKEWTGLIGELVGNRADMIVAPLTINPERAEFIEFSKPFKYQGITILEKKPSRSSTLVSFLQPFSNTLWILVMVSVHVVALVLYLLDRFSPFGRFKLANTDGTEEDALNLSSAIWFAWGVLLNSGIGEGTPRSFSARVLGMVWAGFAMIIVASYTANLAAFLVLERPKTKLTGINDARLRNTMENLTCATVKGSAVDMYFRRQVELSNMYRTMEANNYNTAEDAIQDVKIGKLMAFIWDSSRLEFEAAQDCELVTAGELFGRSGYGIGLQKGSPWADDVTLAILDFHESGFMENLDNKWILQNNVQQCEQFEKTPNTLGLKNMAGVFILVAAGIVGGIGLIVIEMAYKKHQIKKQKRMELARHAADKWRGAVEKRKTLRASTATQRRIKSNGVNDPATISLAVDKYQRIGGAERAWPGDSDIRQRRVEDSGGVQPVPRYLPAYTSDVSHLIV</sequence>
<evidence type="ECO:0000313" key="33">
    <source>
        <dbReference type="Proteomes" id="UP001168821"/>
    </source>
</evidence>
<dbReference type="SMART" id="SM00079">
    <property type="entry name" value="PBPe"/>
    <property type="match status" value="1"/>
</dbReference>
<dbReference type="Gene3D" id="3.40.190.10">
    <property type="entry name" value="Periplasmic binding protein-like II"/>
    <property type="match status" value="2"/>
</dbReference>
<evidence type="ECO:0000256" key="2">
    <source>
        <dbReference type="ARBA" id="ARBA00008685"/>
    </source>
</evidence>
<keyword evidence="13" id="KW-0770">Synapse</keyword>
<keyword evidence="7" id="KW-0597">Phosphoprotein</keyword>
<evidence type="ECO:0000256" key="15">
    <source>
        <dbReference type="ARBA" id="ARBA00023136"/>
    </source>
</evidence>
<evidence type="ECO:0000256" key="13">
    <source>
        <dbReference type="ARBA" id="ARBA00023018"/>
    </source>
</evidence>
<dbReference type="PANTHER" id="PTHR18966">
    <property type="entry name" value="IONOTROPIC GLUTAMATE RECEPTOR"/>
    <property type="match status" value="1"/>
</dbReference>
<keyword evidence="5" id="KW-0813">Transport</keyword>
<comment type="subcellular location">
    <subcellularLocation>
        <location evidence="1">Cell membrane</location>
        <topology evidence="1">Multi-pass membrane protein</topology>
    </subcellularLocation>
    <subcellularLocation>
        <location evidence="23">Postsynaptic cell membrane</location>
    </subcellularLocation>
    <subcellularLocation>
        <location evidence="24">Postsynaptic density</location>
    </subcellularLocation>
</comment>
<evidence type="ECO:0000256" key="1">
    <source>
        <dbReference type="ARBA" id="ARBA00004651"/>
    </source>
</evidence>
<dbReference type="GO" id="GO:0014069">
    <property type="term" value="C:postsynaptic density"/>
    <property type="evidence" value="ECO:0007669"/>
    <property type="project" value="UniProtKB-SubCell"/>
</dbReference>
<evidence type="ECO:0000256" key="24">
    <source>
        <dbReference type="ARBA" id="ARBA00034105"/>
    </source>
</evidence>
<keyword evidence="14" id="KW-0406">Ion transport</keyword>
<dbReference type="GO" id="GO:0015276">
    <property type="term" value="F:ligand-gated monoatomic ion channel activity"/>
    <property type="evidence" value="ECO:0007669"/>
    <property type="project" value="InterPro"/>
</dbReference>
<dbReference type="PRINTS" id="PR00177">
    <property type="entry name" value="NMDARECEPTOR"/>
</dbReference>
<dbReference type="InterPro" id="IPR001828">
    <property type="entry name" value="ANF_lig-bd_rcpt"/>
</dbReference>
<feature type="domain" description="Ionotropic glutamate receptor L-glutamate and glycine-binding" evidence="31">
    <location>
        <begin position="440"/>
        <end position="507"/>
    </location>
</feature>
<dbReference type="SUPFAM" id="SSF53850">
    <property type="entry name" value="Periplasmic binding protein-like II"/>
    <property type="match status" value="1"/>
</dbReference>
<dbReference type="CDD" id="cd06379">
    <property type="entry name" value="PBP1_iGluR_NMDA_NR1"/>
    <property type="match status" value="1"/>
</dbReference>
<evidence type="ECO:0000256" key="14">
    <source>
        <dbReference type="ARBA" id="ARBA00023065"/>
    </source>
</evidence>
<keyword evidence="20" id="KW-1071">Ligand-gated ion channel</keyword>
<keyword evidence="6" id="KW-1003">Cell membrane</keyword>
<evidence type="ECO:0000256" key="27">
    <source>
        <dbReference type="PIRSR" id="PIRSR601508-3"/>
    </source>
</evidence>
<dbReference type="SMART" id="SM00918">
    <property type="entry name" value="Lig_chan-Glu_bd"/>
    <property type="match status" value="1"/>
</dbReference>
<keyword evidence="18" id="KW-0325">Glycoprotein</keyword>
<keyword evidence="9 29" id="KW-0732">Signal</keyword>
<comment type="subunit">
    <text evidence="3">Forms a heteromeric NMDA channel with Nmdar2.</text>
</comment>
<dbReference type="Gene3D" id="3.40.50.2300">
    <property type="match status" value="2"/>
</dbReference>
<evidence type="ECO:0000256" key="28">
    <source>
        <dbReference type="SAM" id="Phobius"/>
    </source>
</evidence>
<evidence type="ECO:0000256" key="17">
    <source>
        <dbReference type="ARBA" id="ARBA00023170"/>
    </source>
</evidence>
<feature type="signal peptide" evidence="29">
    <location>
        <begin position="1"/>
        <end position="16"/>
    </location>
</feature>
<dbReference type="Pfam" id="PF10562">
    <property type="entry name" value="CaM_bdg_C0"/>
    <property type="match status" value="1"/>
</dbReference>
<feature type="binding site" evidence="25">
    <location>
        <position position="733"/>
    </location>
    <ligand>
        <name>L-glutamate</name>
        <dbReference type="ChEBI" id="CHEBI:29985"/>
    </ligand>
</feature>
<proteinExistence type="inferred from homology"/>
<dbReference type="InterPro" id="IPR049872">
    <property type="entry name" value="NMDA1-like_ligand-bd"/>
</dbReference>
<keyword evidence="16 27" id="KW-1015">Disulfide bond</keyword>
<dbReference type="InterPro" id="IPR001508">
    <property type="entry name" value="Iono_Glu_rcpt_met"/>
</dbReference>
<dbReference type="FunFam" id="3.40.190.10:FF:000177">
    <property type="entry name" value="Glutamate [NMDA] receptor subunit 1"/>
    <property type="match status" value="1"/>
</dbReference>
<evidence type="ECO:0000256" key="29">
    <source>
        <dbReference type="SAM" id="SignalP"/>
    </source>
</evidence>
<keyword evidence="17" id="KW-0675">Receptor</keyword>
<evidence type="ECO:0000256" key="10">
    <source>
        <dbReference type="ARBA" id="ARBA00022837"/>
    </source>
</evidence>
<dbReference type="Pfam" id="PF01094">
    <property type="entry name" value="ANF_receptor"/>
    <property type="match status" value="1"/>
</dbReference>
<dbReference type="FunFam" id="3.40.190.10:FF:000010">
    <property type="entry name" value="glutamate receptor ionotropic, NMDA 1 isoform X1"/>
    <property type="match status" value="1"/>
</dbReference>
<feature type="site" description="Interaction with the cone snail toxin Con-ikot-ikot" evidence="26">
    <location>
        <position position="695"/>
    </location>
</feature>
<evidence type="ECO:0000313" key="32">
    <source>
        <dbReference type="EMBL" id="KAJ3642868.1"/>
    </source>
</evidence>
<evidence type="ECO:0000256" key="4">
    <source>
        <dbReference type="ARBA" id="ARBA00015895"/>
    </source>
</evidence>
<evidence type="ECO:0000256" key="11">
    <source>
        <dbReference type="ARBA" id="ARBA00022842"/>
    </source>
</evidence>
<dbReference type="InterPro" id="IPR019594">
    <property type="entry name" value="Glu/Gly-bd"/>
</dbReference>
<feature type="site" description="Crucial to convey clamshell closure to channel opening" evidence="26">
    <location>
        <position position="665"/>
    </location>
</feature>
<keyword evidence="12 28" id="KW-1133">Transmembrane helix</keyword>
<evidence type="ECO:0000256" key="23">
    <source>
        <dbReference type="ARBA" id="ARBA00034100"/>
    </source>
</evidence>
<reference evidence="32" key="1">
    <citation type="journal article" date="2023" name="G3 (Bethesda)">
        <title>Whole genome assemblies of Zophobas morio and Tenebrio molitor.</title>
        <authorList>
            <person name="Kaur S."/>
            <person name="Stinson S.A."/>
            <person name="diCenzo G.C."/>
        </authorList>
    </citation>
    <scope>NUCLEOTIDE SEQUENCE</scope>
    <source>
        <strain evidence="32">QUZm001</strain>
    </source>
</reference>
<evidence type="ECO:0000259" key="30">
    <source>
        <dbReference type="SMART" id="SM00079"/>
    </source>
</evidence>
<dbReference type="AlphaFoldDB" id="A0AA38HRY4"/>
<feature type="transmembrane region" description="Helical" evidence="28">
    <location>
        <begin position="562"/>
        <end position="580"/>
    </location>
</feature>
<evidence type="ECO:0000256" key="6">
    <source>
        <dbReference type="ARBA" id="ARBA00022475"/>
    </source>
</evidence>
<evidence type="ECO:0000256" key="19">
    <source>
        <dbReference type="ARBA" id="ARBA00023257"/>
    </source>
</evidence>
<feature type="transmembrane region" description="Helical" evidence="28">
    <location>
        <begin position="632"/>
        <end position="658"/>
    </location>
</feature>
<comment type="function">
    <text evidence="22">NMDA receptor subtype of glutamate-gated ion channels with high calcium permeability and voltage-dependent sensitivity to magnesium. Mediated by glycine. This protein plays a key role in synaptic plasticity, synaptogenesis, excitotoxicity, memory acquisition and learning. It mediates neuronal functions in glutamate neurotransmission. Is involved in the cell surface targeting of NMDA receptors. Plays a role in associative learning and in long-term memory consolidation.</text>
</comment>
<dbReference type="GO" id="GO:0045211">
    <property type="term" value="C:postsynaptic membrane"/>
    <property type="evidence" value="ECO:0007669"/>
    <property type="project" value="UniProtKB-SubCell"/>
</dbReference>
<keyword evidence="10" id="KW-0106">Calcium</keyword>
<dbReference type="Proteomes" id="UP001168821">
    <property type="component" value="Unassembled WGS sequence"/>
</dbReference>
<dbReference type="InterPro" id="IPR028082">
    <property type="entry name" value="Peripla_BP_I"/>
</dbReference>
<name>A0AA38HRY4_9CUCU</name>
<evidence type="ECO:0000256" key="12">
    <source>
        <dbReference type="ARBA" id="ARBA00022989"/>
    </source>
</evidence>
<dbReference type="SUPFAM" id="SSF53822">
    <property type="entry name" value="Periplasmic binding protein-like I"/>
    <property type="match status" value="1"/>
</dbReference>
<dbReference type="InterPro" id="IPR001320">
    <property type="entry name" value="Iontro_rcpt_C"/>
</dbReference>
<evidence type="ECO:0000256" key="3">
    <source>
        <dbReference type="ARBA" id="ARBA00011106"/>
    </source>
</evidence>
<feature type="binding site" evidence="25">
    <location>
        <position position="523"/>
    </location>
    <ligand>
        <name>L-glutamate</name>
        <dbReference type="ChEBI" id="CHEBI:29985"/>
    </ligand>
</feature>
<keyword evidence="33" id="KW-1185">Reference proteome</keyword>